<dbReference type="OrthoDB" id="2860904at2"/>
<evidence type="ECO:0000259" key="2">
    <source>
        <dbReference type="Pfam" id="PF14534"/>
    </source>
</evidence>
<gene>
    <name evidence="3" type="ORF">GM668_04650</name>
</gene>
<name>A0A6L6PVA4_9BURK</name>
<comment type="caution">
    <text evidence="3">The sequence shown here is derived from an EMBL/GenBank/DDBJ whole genome shotgun (WGS) entry which is preliminary data.</text>
</comment>
<evidence type="ECO:0000313" key="3">
    <source>
        <dbReference type="EMBL" id="MTW01375.1"/>
    </source>
</evidence>
<proteinExistence type="predicted"/>
<feature type="domain" description="DUF4440" evidence="2">
    <location>
        <begin position="27"/>
        <end position="135"/>
    </location>
</feature>
<dbReference type="SUPFAM" id="SSF54427">
    <property type="entry name" value="NTF2-like"/>
    <property type="match status" value="1"/>
</dbReference>
<dbReference type="RefSeq" id="WP_155437702.1">
    <property type="nucleotide sequence ID" value="NZ_WNLA01000001.1"/>
</dbReference>
<sequence>MKTRLATALLALQLGFAHAAPSDADTVAALDIAYQDAVKRNDADTMARIVHDDFTLVNGKGVVTRKAALLDEAIKQTVRYEHQEVIDQSRQVRVLGDTAVVTAKLWIKGTFANGGAIDKVLWFSDTYVRTPQGWKYYFGQASLALPPGG</sequence>
<feature type="chain" id="PRO_5027011010" evidence="1">
    <location>
        <begin position="20"/>
        <end position="149"/>
    </location>
</feature>
<dbReference type="Gene3D" id="3.10.450.50">
    <property type="match status" value="1"/>
</dbReference>
<evidence type="ECO:0000313" key="4">
    <source>
        <dbReference type="Proteomes" id="UP000484015"/>
    </source>
</evidence>
<organism evidence="3 4">
    <name type="scientific">Pseudoduganella ginsengisoli</name>
    <dbReference type="NCBI Taxonomy" id="1462440"/>
    <lineage>
        <taxon>Bacteria</taxon>
        <taxon>Pseudomonadati</taxon>
        <taxon>Pseudomonadota</taxon>
        <taxon>Betaproteobacteria</taxon>
        <taxon>Burkholderiales</taxon>
        <taxon>Oxalobacteraceae</taxon>
        <taxon>Telluria group</taxon>
        <taxon>Pseudoduganella</taxon>
    </lineage>
</organism>
<dbReference type="Pfam" id="PF14534">
    <property type="entry name" value="DUF4440"/>
    <property type="match status" value="1"/>
</dbReference>
<protein>
    <submittedName>
        <fullName evidence="3">DUF4440 domain-containing protein</fullName>
    </submittedName>
</protein>
<feature type="signal peptide" evidence="1">
    <location>
        <begin position="1"/>
        <end position="19"/>
    </location>
</feature>
<dbReference type="EMBL" id="WNLA01000001">
    <property type="protein sequence ID" value="MTW01375.1"/>
    <property type="molecule type" value="Genomic_DNA"/>
</dbReference>
<dbReference type="InterPro" id="IPR027843">
    <property type="entry name" value="DUF4440"/>
</dbReference>
<keyword evidence="1" id="KW-0732">Signal</keyword>
<dbReference type="AlphaFoldDB" id="A0A6L6PVA4"/>
<dbReference type="Proteomes" id="UP000484015">
    <property type="component" value="Unassembled WGS sequence"/>
</dbReference>
<evidence type="ECO:0000256" key="1">
    <source>
        <dbReference type="SAM" id="SignalP"/>
    </source>
</evidence>
<reference evidence="3 4" key="1">
    <citation type="submission" date="2019-11" db="EMBL/GenBank/DDBJ databases">
        <title>Type strains purchased from KCTC, JCM and DSMZ.</title>
        <authorList>
            <person name="Lu H."/>
        </authorList>
    </citation>
    <scope>NUCLEOTIDE SEQUENCE [LARGE SCALE GENOMIC DNA]</scope>
    <source>
        <strain evidence="3 4">KCTC 42409</strain>
    </source>
</reference>
<dbReference type="InterPro" id="IPR032710">
    <property type="entry name" value="NTF2-like_dom_sf"/>
</dbReference>
<accession>A0A6L6PVA4</accession>
<keyword evidence="4" id="KW-1185">Reference proteome</keyword>